<dbReference type="InterPro" id="IPR011004">
    <property type="entry name" value="Trimer_LpxA-like_sf"/>
</dbReference>
<organism evidence="5 6">
    <name type="scientific">Lysobacter niastensis</name>
    <dbReference type="NCBI Taxonomy" id="380629"/>
    <lineage>
        <taxon>Bacteria</taxon>
        <taxon>Pseudomonadati</taxon>
        <taxon>Pseudomonadota</taxon>
        <taxon>Gammaproteobacteria</taxon>
        <taxon>Lysobacterales</taxon>
        <taxon>Lysobacteraceae</taxon>
        <taxon>Lysobacter</taxon>
    </lineage>
</organism>
<evidence type="ECO:0000256" key="2">
    <source>
        <dbReference type="ARBA" id="ARBA00022679"/>
    </source>
</evidence>
<dbReference type="Pfam" id="PF00132">
    <property type="entry name" value="Hexapep"/>
    <property type="match status" value="1"/>
</dbReference>
<keyword evidence="3" id="KW-0677">Repeat</keyword>
<dbReference type="InterPro" id="IPR001451">
    <property type="entry name" value="Hexapep"/>
</dbReference>
<evidence type="ECO:0000256" key="1">
    <source>
        <dbReference type="ARBA" id="ARBA00007274"/>
    </source>
</evidence>
<keyword evidence="4 5" id="KW-0012">Acyltransferase</keyword>
<evidence type="ECO:0000256" key="4">
    <source>
        <dbReference type="ARBA" id="ARBA00023315"/>
    </source>
</evidence>
<proteinExistence type="inferred from homology"/>
<sequence length="214" mass="23947">MLQPQPPLRHEGLEQRPGTPAFVARKSDLITPYEYIKSDLYRYAGDTSLATLLNHLTFNRSFKYTFWLRLRRTSFVPLRLFAALMHRHLRFKYGVRIHSDCEIGYGLYIGHPMGILVNHTARIGNNCNLSQFTTIGSNYERAAEIGDNVYIGPSVCIVEHVKIGDNATIGAGAVVVRDVPEDSTVAGNPAKVISMKQPGRYVLNRWPPPGGAHD</sequence>
<evidence type="ECO:0000313" key="5">
    <source>
        <dbReference type="EMBL" id="MDR7134162.1"/>
    </source>
</evidence>
<dbReference type="CDD" id="cd03354">
    <property type="entry name" value="LbH_SAT"/>
    <property type="match status" value="1"/>
</dbReference>
<comment type="caution">
    <text evidence="5">The sequence shown here is derived from an EMBL/GenBank/DDBJ whole genome shotgun (WGS) entry which is preliminary data.</text>
</comment>
<keyword evidence="2 5" id="KW-0808">Transferase</keyword>
<dbReference type="SUPFAM" id="SSF51161">
    <property type="entry name" value="Trimeric LpxA-like enzymes"/>
    <property type="match status" value="1"/>
</dbReference>
<dbReference type="RefSeq" id="WP_310059956.1">
    <property type="nucleotide sequence ID" value="NZ_JAVDVY010000001.1"/>
</dbReference>
<dbReference type="InterPro" id="IPR045304">
    <property type="entry name" value="LbH_SAT"/>
</dbReference>
<dbReference type="Proteomes" id="UP001251524">
    <property type="component" value="Unassembled WGS sequence"/>
</dbReference>
<keyword evidence="6" id="KW-1185">Reference proteome</keyword>
<accession>A0ABU1W9M2</accession>
<evidence type="ECO:0000256" key="3">
    <source>
        <dbReference type="ARBA" id="ARBA00022737"/>
    </source>
</evidence>
<evidence type="ECO:0000313" key="6">
    <source>
        <dbReference type="Proteomes" id="UP001251524"/>
    </source>
</evidence>
<dbReference type="Gene3D" id="2.160.10.10">
    <property type="entry name" value="Hexapeptide repeat proteins"/>
    <property type="match status" value="1"/>
</dbReference>
<dbReference type="PROSITE" id="PS00101">
    <property type="entry name" value="HEXAPEP_TRANSFERASES"/>
    <property type="match status" value="1"/>
</dbReference>
<dbReference type="EC" id="2.3.1.30" evidence="5"/>
<dbReference type="InterPro" id="IPR018357">
    <property type="entry name" value="Hexapep_transf_CS"/>
</dbReference>
<dbReference type="PANTHER" id="PTHR42811">
    <property type="entry name" value="SERINE ACETYLTRANSFERASE"/>
    <property type="match status" value="1"/>
</dbReference>
<reference evidence="5 6" key="1">
    <citation type="submission" date="2023-07" db="EMBL/GenBank/DDBJ databases">
        <title>Sorghum-associated microbial communities from plants grown in Nebraska, USA.</title>
        <authorList>
            <person name="Schachtman D."/>
        </authorList>
    </citation>
    <scope>NUCLEOTIDE SEQUENCE [LARGE SCALE GENOMIC DNA]</scope>
    <source>
        <strain evidence="5 6">BE198</strain>
    </source>
</reference>
<dbReference type="EMBL" id="JAVDVY010000001">
    <property type="protein sequence ID" value="MDR7134162.1"/>
    <property type="molecule type" value="Genomic_DNA"/>
</dbReference>
<comment type="similarity">
    <text evidence="1">Belongs to the transferase hexapeptide repeat family.</text>
</comment>
<protein>
    <submittedName>
        <fullName evidence="5">Serine O-acetyltransferase</fullName>
        <ecNumber evidence="5">2.3.1.30</ecNumber>
    </submittedName>
</protein>
<dbReference type="GO" id="GO:0009001">
    <property type="term" value="F:serine O-acetyltransferase activity"/>
    <property type="evidence" value="ECO:0007669"/>
    <property type="project" value="UniProtKB-EC"/>
</dbReference>
<gene>
    <name evidence="5" type="ORF">J2X06_001346</name>
</gene>
<name>A0ABU1W9M2_9GAMM</name>